<dbReference type="GO" id="GO:0016788">
    <property type="term" value="F:hydrolase activity, acting on ester bonds"/>
    <property type="evidence" value="ECO:0007669"/>
    <property type="project" value="InterPro"/>
</dbReference>
<dbReference type="CDD" id="cd01837">
    <property type="entry name" value="SGNH_plant_lipase_like"/>
    <property type="match status" value="1"/>
</dbReference>
<evidence type="ECO:0000256" key="5">
    <source>
        <dbReference type="SAM" id="Phobius"/>
    </source>
</evidence>
<comment type="caution">
    <text evidence="6">The sequence shown here is derived from an EMBL/GenBank/DDBJ whole genome shotgun (WGS) entry which is preliminary data.</text>
</comment>
<dbReference type="InterPro" id="IPR036514">
    <property type="entry name" value="SGNH_hydro_sf"/>
</dbReference>
<dbReference type="PANTHER" id="PTHR22835:SF476">
    <property type="entry name" value="OS06G0160200 PROTEIN"/>
    <property type="match status" value="1"/>
</dbReference>
<feature type="transmembrane region" description="Helical" evidence="5">
    <location>
        <begin position="12"/>
        <end position="37"/>
    </location>
</feature>
<dbReference type="InterPro" id="IPR001087">
    <property type="entry name" value="GDSL"/>
</dbReference>
<accession>A0AAD4TLK4</accession>
<name>A0AAD4TLK4_9MAGN</name>
<keyword evidence="5" id="KW-0812">Transmembrane</keyword>
<evidence type="ECO:0000256" key="4">
    <source>
        <dbReference type="ARBA" id="ARBA00023180"/>
    </source>
</evidence>
<keyword evidence="7" id="KW-1185">Reference proteome</keyword>
<dbReference type="PANTHER" id="PTHR22835">
    <property type="entry name" value="ZINC FINGER FYVE DOMAIN CONTAINING PROTEIN"/>
    <property type="match status" value="1"/>
</dbReference>
<keyword evidence="3" id="KW-0378">Hydrolase</keyword>
<keyword evidence="2" id="KW-0732">Signal</keyword>
<dbReference type="AlphaFoldDB" id="A0AAD4TLK4"/>
<dbReference type="Gene3D" id="3.40.50.1110">
    <property type="entry name" value="SGNH hydrolase"/>
    <property type="match status" value="1"/>
</dbReference>
<evidence type="ECO:0000313" key="6">
    <source>
        <dbReference type="EMBL" id="KAI3963376.1"/>
    </source>
</evidence>
<comment type="similarity">
    <text evidence="1">Belongs to the 'GDSL' lipolytic enzyme family.</text>
</comment>
<dbReference type="EMBL" id="JAJJMB010000061">
    <property type="protein sequence ID" value="KAI3963376.1"/>
    <property type="molecule type" value="Genomic_DNA"/>
</dbReference>
<evidence type="ECO:0000313" key="7">
    <source>
        <dbReference type="Proteomes" id="UP001202328"/>
    </source>
</evidence>
<protein>
    <submittedName>
        <fullName evidence="6">Uncharacterized protein</fullName>
    </submittedName>
</protein>
<evidence type="ECO:0000256" key="1">
    <source>
        <dbReference type="ARBA" id="ARBA00008668"/>
    </source>
</evidence>
<evidence type="ECO:0000256" key="3">
    <source>
        <dbReference type="ARBA" id="ARBA00022801"/>
    </source>
</evidence>
<keyword evidence="5" id="KW-0472">Membrane</keyword>
<evidence type="ECO:0000256" key="2">
    <source>
        <dbReference type="ARBA" id="ARBA00022729"/>
    </source>
</evidence>
<dbReference type="Proteomes" id="UP001202328">
    <property type="component" value="Unassembled WGS sequence"/>
</dbReference>
<proteinExistence type="inferred from homology"/>
<sequence>MDHQIPRRNMGGFRLSLVMWVFSFVGVTMILNFAVVSEAKCDFKAIFNFGDSNSDTGGFWAAFPAQSGPFGMTYFKKPSGRASDGRLIIDFLAQALGLPFLSPYLQSIGSNFTHGANYATLASTVLLPETSLFVTGISPFALSIQLNQMKDFKERVSQQNPSDTLPPYDIFGQSLYTFYIGQNDFTSNLAAIGINGVKQYLPQVVSQIVDAAKEVYALGGRSILVFNLAPIGCYPAFLVQLPHNNSDLDMYGCMISYNNAVIEYNDMLRNALDRTRKSLTDAHVIYVDTHSVYLELFRHPTYHGLQYGIKACCGFGGGDYNFDPKVYCGNSKVANGSTITAIACSDPENYASWDGIHATEAANKLITWAILNGTYFDPPFPLDKYCELQPIG</sequence>
<organism evidence="6 7">
    <name type="scientific">Papaver atlanticum</name>
    <dbReference type="NCBI Taxonomy" id="357466"/>
    <lineage>
        <taxon>Eukaryota</taxon>
        <taxon>Viridiplantae</taxon>
        <taxon>Streptophyta</taxon>
        <taxon>Embryophyta</taxon>
        <taxon>Tracheophyta</taxon>
        <taxon>Spermatophyta</taxon>
        <taxon>Magnoliopsida</taxon>
        <taxon>Ranunculales</taxon>
        <taxon>Papaveraceae</taxon>
        <taxon>Papaveroideae</taxon>
        <taxon>Papaver</taxon>
    </lineage>
</organism>
<keyword evidence="4" id="KW-0325">Glycoprotein</keyword>
<dbReference type="InterPro" id="IPR035669">
    <property type="entry name" value="SGNH_plant_lipase-like"/>
</dbReference>
<gene>
    <name evidence="6" type="ORF">MKW98_022798</name>
</gene>
<dbReference type="SUPFAM" id="SSF52266">
    <property type="entry name" value="SGNH hydrolase"/>
    <property type="match status" value="1"/>
</dbReference>
<dbReference type="Pfam" id="PF00657">
    <property type="entry name" value="Lipase_GDSL"/>
    <property type="match status" value="1"/>
</dbReference>
<reference evidence="6" key="1">
    <citation type="submission" date="2022-04" db="EMBL/GenBank/DDBJ databases">
        <title>A functionally conserved STORR gene fusion in Papaver species that diverged 16.8 million years ago.</title>
        <authorList>
            <person name="Catania T."/>
        </authorList>
    </citation>
    <scope>NUCLEOTIDE SEQUENCE</scope>
    <source>
        <strain evidence="6">S-188037</strain>
    </source>
</reference>
<keyword evidence="5" id="KW-1133">Transmembrane helix</keyword>